<dbReference type="GO" id="GO:0009103">
    <property type="term" value="P:lipopolysaccharide biosynthetic process"/>
    <property type="evidence" value="ECO:0007669"/>
    <property type="project" value="TreeGrafter"/>
</dbReference>
<keyword evidence="1" id="KW-0328">Glycosyltransferase</keyword>
<keyword evidence="2 4" id="KW-0808">Transferase</keyword>
<proteinExistence type="predicted"/>
<sequence>MPQVVAMAEQLLAPVPGGTGRYARELLRAMAATVPDGWALSTVVSASGNPRAAEIPGIGAPRVLRLPRRALISAWEHGLPPAIGGDAVHAPTPLAPPRGRTVVTVHDAVPWTHPETLTPRGVRWHRKVVTRAARSAAALVVPTRAVADELAAHVDITVPVQVIGEGVAPVLTRAASSPLTERLPARYVLGVGTIEPRKGFDDLVRAMALTPAPDLPVVLAGQPGWGAVDLHTVARENGLDPRRLHVLGRVDDTDLAAVLRQASVLAAPSLAEGFGLPVLEAMAAGVPVVHSDAPALAEVTGGAGITVARRDTAALAEALRDAVRDPAPLIERGRRQAAHYTWEQAARAVWQLHLRVASR</sequence>
<dbReference type="SUPFAM" id="SSF53756">
    <property type="entry name" value="UDP-Glycosyltransferase/glycogen phosphorylase"/>
    <property type="match status" value="1"/>
</dbReference>
<dbReference type="AlphaFoldDB" id="A0A5Q3QD68"/>
<name>A0A5Q3QD68_9PSEU</name>
<reference evidence="5" key="1">
    <citation type="submission" date="2019-11" db="EMBL/GenBank/DDBJ databases">
        <title>The complete genome sequence of Saccharopolyspora sp. E2A.</title>
        <authorList>
            <person name="Zhang G."/>
        </authorList>
    </citation>
    <scope>NUCLEOTIDE SEQUENCE [LARGE SCALE GENOMIC DNA]</scope>
    <source>
        <strain evidence="5">E2A</strain>
    </source>
</reference>
<dbReference type="GO" id="GO:0016757">
    <property type="term" value="F:glycosyltransferase activity"/>
    <property type="evidence" value="ECO:0007669"/>
    <property type="project" value="UniProtKB-KW"/>
</dbReference>
<dbReference type="KEGG" id="sace:GIY23_18855"/>
<dbReference type="PANTHER" id="PTHR46401:SF2">
    <property type="entry name" value="GLYCOSYLTRANSFERASE WBBK-RELATED"/>
    <property type="match status" value="1"/>
</dbReference>
<evidence type="ECO:0000259" key="3">
    <source>
        <dbReference type="Pfam" id="PF13439"/>
    </source>
</evidence>
<accession>A0A5Q3QD68</accession>
<keyword evidence="5" id="KW-1185">Reference proteome</keyword>
<evidence type="ECO:0000256" key="1">
    <source>
        <dbReference type="ARBA" id="ARBA00022676"/>
    </source>
</evidence>
<evidence type="ECO:0000256" key="2">
    <source>
        <dbReference type="ARBA" id="ARBA00022679"/>
    </source>
</evidence>
<dbReference type="Pfam" id="PF13439">
    <property type="entry name" value="Glyco_transf_4"/>
    <property type="match status" value="1"/>
</dbReference>
<protein>
    <submittedName>
        <fullName evidence="4">Glycosyltransferase</fullName>
    </submittedName>
</protein>
<evidence type="ECO:0000313" key="5">
    <source>
        <dbReference type="Proteomes" id="UP000371041"/>
    </source>
</evidence>
<dbReference type="Proteomes" id="UP000371041">
    <property type="component" value="Chromosome"/>
</dbReference>
<organism evidence="4 5">
    <name type="scientific">Allosaccharopolyspora coralli</name>
    <dbReference type="NCBI Taxonomy" id="2665642"/>
    <lineage>
        <taxon>Bacteria</taxon>
        <taxon>Bacillati</taxon>
        <taxon>Actinomycetota</taxon>
        <taxon>Actinomycetes</taxon>
        <taxon>Pseudonocardiales</taxon>
        <taxon>Pseudonocardiaceae</taxon>
        <taxon>Allosaccharopolyspora</taxon>
    </lineage>
</organism>
<evidence type="ECO:0000313" key="4">
    <source>
        <dbReference type="EMBL" id="QGK71306.1"/>
    </source>
</evidence>
<dbReference type="PANTHER" id="PTHR46401">
    <property type="entry name" value="GLYCOSYLTRANSFERASE WBBK-RELATED"/>
    <property type="match status" value="1"/>
</dbReference>
<dbReference type="InterPro" id="IPR028098">
    <property type="entry name" value="Glyco_trans_4-like_N"/>
</dbReference>
<gene>
    <name evidence="4" type="ORF">GIY23_18855</name>
</gene>
<dbReference type="CDD" id="cd03809">
    <property type="entry name" value="GT4_MtfB-like"/>
    <property type="match status" value="1"/>
</dbReference>
<dbReference type="Pfam" id="PF13692">
    <property type="entry name" value="Glyco_trans_1_4"/>
    <property type="match status" value="1"/>
</dbReference>
<dbReference type="RefSeq" id="WP_154077882.1">
    <property type="nucleotide sequence ID" value="NZ_CP045929.1"/>
</dbReference>
<dbReference type="Gene3D" id="3.40.50.2000">
    <property type="entry name" value="Glycogen Phosphorylase B"/>
    <property type="match status" value="2"/>
</dbReference>
<dbReference type="EMBL" id="CP045929">
    <property type="protein sequence ID" value="QGK71306.1"/>
    <property type="molecule type" value="Genomic_DNA"/>
</dbReference>
<feature type="domain" description="Glycosyltransferase subfamily 4-like N-terminal" evidence="3">
    <location>
        <begin position="16"/>
        <end position="167"/>
    </location>
</feature>